<dbReference type="InParanoid" id="T1HUP2"/>
<dbReference type="Proteomes" id="UP000015103">
    <property type="component" value="Unassembled WGS sequence"/>
</dbReference>
<dbReference type="AlphaFoldDB" id="T1HUP2"/>
<dbReference type="EMBL" id="ACPB03010371">
    <property type="status" value="NOT_ANNOTATED_CDS"/>
    <property type="molecule type" value="Genomic_DNA"/>
</dbReference>
<dbReference type="HOGENOM" id="CLU_2148955_0_0_1"/>
<keyword evidence="2" id="KW-1185">Reference proteome</keyword>
<dbReference type="EnsemblMetazoa" id="RPRC007762-RA">
    <property type="protein sequence ID" value="RPRC007762-PA"/>
    <property type="gene ID" value="RPRC007762"/>
</dbReference>
<name>T1HUP2_RHOPR</name>
<organism evidence="1 2">
    <name type="scientific">Rhodnius prolixus</name>
    <name type="common">Triatomid bug</name>
    <dbReference type="NCBI Taxonomy" id="13249"/>
    <lineage>
        <taxon>Eukaryota</taxon>
        <taxon>Metazoa</taxon>
        <taxon>Ecdysozoa</taxon>
        <taxon>Arthropoda</taxon>
        <taxon>Hexapoda</taxon>
        <taxon>Insecta</taxon>
        <taxon>Pterygota</taxon>
        <taxon>Neoptera</taxon>
        <taxon>Paraneoptera</taxon>
        <taxon>Hemiptera</taxon>
        <taxon>Heteroptera</taxon>
        <taxon>Panheteroptera</taxon>
        <taxon>Cimicomorpha</taxon>
        <taxon>Reduviidae</taxon>
        <taxon>Triatominae</taxon>
        <taxon>Rhodnius</taxon>
    </lineage>
</organism>
<protein>
    <submittedName>
        <fullName evidence="1">Uncharacterized protein</fullName>
    </submittedName>
</protein>
<evidence type="ECO:0000313" key="2">
    <source>
        <dbReference type="Proteomes" id="UP000015103"/>
    </source>
</evidence>
<proteinExistence type="predicted"/>
<dbReference type="VEuPathDB" id="VectorBase:RPRC007762"/>
<reference evidence="1" key="1">
    <citation type="submission" date="2015-05" db="UniProtKB">
        <authorList>
            <consortium name="EnsemblMetazoa"/>
        </authorList>
    </citation>
    <scope>IDENTIFICATION</scope>
</reference>
<evidence type="ECO:0000313" key="1">
    <source>
        <dbReference type="EnsemblMetazoa" id="RPRC007762-PA"/>
    </source>
</evidence>
<accession>T1HUP2</accession>
<sequence>MTDLVGIAACAVIILDNEEKRKRRWWSYIVQVEDRLCFLKIWHTSLQTTFHRLNPKFFFLPDCKNKRKHAMEILSAQESDITVNIVVAEIDFNDINTSKFGLNHHEGAIRLN</sequence>